<sequence>MSGPDGRSAEADPTLILSMTLRIEQDIFVVRQRGREVADAVGFEHQDQIRIATALSEVGRLLLSCGGPADVAFFAQTGGLRPALRIEVRPAAAVRVGDLPGGHLAAVGRLVDTLEMDDDETAMVVRMSRRFPATAPSPGPERIAELRAELEASLPGTPLDELAVQNEQLLTALEQVRTHRDHLARLNEELEETNRGVMALYGQLSEELEETNRGVVALYAELDEKSSQLRAASEAKSRFLANVSHELRAPVTAIIGLGRLMADPASDPLTPEQTTHVELIRSSAADLLSLVNDLLDLAKAESGRIEPNWSDVDLRMVFGQLRGTLRALSTPDVRLEVEDPPAPSVIRSDEVLLTRVLRNLLHNGLKFTESGEVRMRAETVAGGWRVSVVDTGPGIPAELHQRIFEEFYQVPGTAKAGTGLGLPYARRLAGLLGGSLELTSEPGRGSTFTLVLPVAGDGA</sequence>
<dbReference type="Gene3D" id="3.30.565.10">
    <property type="entry name" value="Histidine kinase-like ATPase, C-terminal domain"/>
    <property type="match status" value="1"/>
</dbReference>
<comment type="catalytic activity">
    <reaction evidence="1">
        <text>ATP + protein L-histidine = ADP + protein N-phospho-L-histidine.</text>
        <dbReference type="EC" id="2.7.13.3"/>
    </reaction>
</comment>
<name>A0A810MVN9_9ACTN</name>
<evidence type="ECO:0000256" key="2">
    <source>
        <dbReference type="ARBA" id="ARBA00004236"/>
    </source>
</evidence>
<dbReference type="GO" id="GO:0000155">
    <property type="term" value="F:phosphorelay sensor kinase activity"/>
    <property type="evidence" value="ECO:0007669"/>
    <property type="project" value="InterPro"/>
</dbReference>
<organism evidence="10 11">
    <name type="scientific">Polymorphospora rubra</name>
    <dbReference type="NCBI Taxonomy" id="338584"/>
    <lineage>
        <taxon>Bacteria</taxon>
        <taxon>Bacillati</taxon>
        <taxon>Actinomycetota</taxon>
        <taxon>Actinomycetes</taxon>
        <taxon>Micromonosporales</taxon>
        <taxon>Micromonosporaceae</taxon>
        <taxon>Polymorphospora</taxon>
    </lineage>
</organism>
<dbReference type="AlphaFoldDB" id="A0A810MVN9"/>
<dbReference type="InterPro" id="IPR004358">
    <property type="entry name" value="Sig_transdc_His_kin-like_C"/>
</dbReference>
<proteinExistence type="predicted"/>
<evidence type="ECO:0000256" key="5">
    <source>
        <dbReference type="ARBA" id="ARBA00022679"/>
    </source>
</evidence>
<evidence type="ECO:0000256" key="6">
    <source>
        <dbReference type="ARBA" id="ARBA00022777"/>
    </source>
</evidence>
<dbReference type="SUPFAM" id="SSF47384">
    <property type="entry name" value="Homodimeric domain of signal transducing histidine kinase"/>
    <property type="match status" value="1"/>
</dbReference>
<dbReference type="SUPFAM" id="SSF55874">
    <property type="entry name" value="ATPase domain of HSP90 chaperone/DNA topoisomerase II/histidine kinase"/>
    <property type="match status" value="1"/>
</dbReference>
<dbReference type="KEGG" id="pry:Prubr_22670"/>
<dbReference type="PRINTS" id="PR00344">
    <property type="entry name" value="BCTRLSENSOR"/>
</dbReference>
<gene>
    <name evidence="10" type="ORF">Prubr_22670</name>
</gene>
<evidence type="ECO:0000313" key="11">
    <source>
        <dbReference type="Proteomes" id="UP000680866"/>
    </source>
</evidence>
<evidence type="ECO:0000256" key="1">
    <source>
        <dbReference type="ARBA" id="ARBA00000085"/>
    </source>
</evidence>
<dbReference type="InterPro" id="IPR050736">
    <property type="entry name" value="Sensor_HK_Regulatory"/>
</dbReference>
<dbReference type="GO" id="GO:0005886">
    <property type="term" value="C:plasma membrane"/>
    <property type="evidence" value="ECO:0007669"/>
    <property type="project" value="UniProtKB-SubCell"/>
</dbReference>
<dbReference type="Proteomes" id="UP000680866">
    <property type="component" value="Chromosome"/>
</dbReference>
<dbReference type="InterPro" id="IPR005467">
    <property type="entry name" value="His_kinase_dom"/>
</dbReference>
<dbReference type="InterPro" id="IPR036890">
    <property type="entry name" value="HATPase_C_sf"/>
</dbReference>
<keyword evidence="7" id="KW-0902">Two-component regulatory system</keyword>
<dbReference type="PANTHER" id="PTHR43711:SF31">
    <property type="entry name" value="HISTIDINE KINASE"/>
    <property type="match status" value="1"/>
</dbReference>
<keyword evidence="8" id="KW-0175">Coiled coil</keyword>
<evidence type="ECO:0000313" key="10">
    <source>
        <dbReference type="EMBL" id="BCJ65246.1"/>
    </source>
</evidence>
<evidence type="ECO:0000259" key="9">
    <source>
        <dbReference type="PROSITE" id="PS50109"/>
    </source>
</evidence>
<dbReference type="PANTHER" id="PTHR43711">
    <property type="entry name" value="TWO-COMPONENT HISTIDINE KINASE"/>
    <property type="match status" value="1"/>
</dbReference>
<evidence type="ECO:0000256" key="8">
    <source>
        <dbReference type="SAM" id="Coils"/>
    </source>
</evidence>
<protein>
    <recommendedName>
        <fullName evidence="3">histidine kinase</fullName>
        <ecNumber evidence="3">2.7.13.3</ecNumber>
    </recommendedName>
</protein>
<dbReference type="CDD" id="cd00082">
    <property type="entry name" value="HisKA"/>
    <property type="match status" value="1"/>
</dbReference>
<feature type="coiled-coil region" evidence="8">
    <location>
        <begin position="159"/>
        <end position="207"/>
    </location>
</feature>
<evidence type="ECO:0000256" key="4">
    <source>
        <dbReference type="ARBA" id="ARBA00022553"/>
    </source>
</evidence>
<keyword evidence="6 10" id="KW-0418">Kinase</keyword>
<dbReference type="EC" id="2.7.13.3" evidence="3"/>
<keyword evidence="4" id="KW-0597">Phosphoprotein</keyword>
<keyword evidence="11" id="KW-1185">Reference proteome</keyword>
<accession>A0A810MVN9</accession>
<reference evidence="10" key="1">
    <citation type="submission" date="2020-08" db="EMBL/GenBank/DDBJ databases">
        <title>Whole genome shotgun sequence of Polymorphospora rubra NBRC 101157.</title>
        <authorList>
            <person name="Komaki H."/>
            <person name="Tamura T."/>
        </authorList>
    </citation>
    <scope>NUCLEOTIDE SEQUENCE</scope>
    <source>
        <strain evidence="10">NBRC 101157</strain>
    </source>
</reference>
<dbReference type="InterPro" id="IPR003594">
    <property type="entry name" value="HATPase_dom"/>
</dbReference>
<dbReference type="Pfam" id="PF02518">
    <property type="entry name" value="HATPase_c"/>
    <property type="match status" value="1"/>
</dbReference>
<dbReference type="Pfam" id="PF00512">
    <property type="entry name" value="HisKA"/>
    <property type="match status" value="1"/>
</dbReference>
<dbReference type="RefSeq" id="WP_212824589.1">
    <property type="nucleotide sequence ID" value="NZ_AP023359.1"/>
</dbReference>
<evidence type="ECO:0000256" key="3">
    <source>
        <dbReference type="ARBA" id="ARBA00012438"/>
    </source>
</evidence>
<dbReference type="InterPro" id="IPR036097">
    <property type="entry name" value="HisK_dim/P_sf"/>
</dbReference>
<keyword evidence="5" id="KW-0808">Transferase</keyword>
<dbReference type="SMART" id="SM00387">
    <property type="entry name" value="HATPase_c"/>
    <property type="match status" value="1"/>
</dbReference>
<dbReference type="SMART" id="SM00388">
    <property type="entry name" value="HisKA"/>
    <property type="match status" value="1"/>
</dbReference>
<dbReference type="EMBL" id="AP023359">
    <property type="protein sequence ID" value="BCJ65246.1"/>
    <property type="molecule type" value="Genomic_DNA"/>
</dbReference>
<feature type="domain" description="Histidine kinase" evidence="9">
    <location>
        <begin position="242"/>
        <end position="456"/>
    </location>
</feature>
<dbReference type="InterPro" id="IPR003661">
    <property type="entry name" value="HisK_dim/P_dom"/>
</dbReference>
<dbReference type="Gene3D" id="1.10.287.130">
    <property type="match status" value="1"/>
</dbReference>
<dbReference type="PROSITE" id="PS50109">
    <property type="entry name" value="HIS_KIN"/>
    <property type="match status" value="1"/>
</dbReference>
<evidence type="ECO:0000256" key="7">
    <source>
        <dbReference type="ARBA" id="ARBA00023012"/>
    </source>
</evidence>
<comment type="subcellular location">
    <subcellularLocation>
        <location evidence="2">Cell membrane</location>
    </subcellularLocation>
</comment>